<gene>
    <name evidence="2" type="ORF">PHMEG_0007907</name>
</gene>
<feature type="transmembrane region" description="Helical" evidence="1">
    <location>
        <begin position="22"/>
        <end position="43"/>
    </location>
</feature>
<dbReference type="EMBL" id="NBNE01000647">
    <property type="protein sequence ID" value="OWZ18064.1"/>
    <property type="molecule type" value="Genomic_DNA"/>
</dbReference>
<comment type="caution">
    <text evidence="2">The sequence shown here is derived from an EMBL/GenBank/DDBJ whole genome shotgun (WGS) entry which is preliminary data.</text>
</comment>
<evidence type="ECO:0000256" key="1">
    <source>
        <dbReference type="SAM" id="Phobius"/>
    </source>
</evidence>
<organism evidence="2 3">
    <name type="scientific">Phytophthora megakarya</name>
    <dbReference type="NCBI Taxonomy" id="4795"/>
    <lineage>
        <taxon>Eukaryota</taxon>
        <taxon>Sar</taxon>
        <taxon>Stramenopiles</taxon>
        <taxon>Oomycota</taxon>
        <taxon>Peronosporomycetes</taxon>
        <taxon>Peronosporales</taxon>
        <taxon>Peronosporaceae</taxon>
        <taxon>Phytophthora</taxon>
    </lineage>
</organism>
<name>A0A225WKX2_9STRA</name>
<evidence type="ECO:0000313" key="2">
    <source>
        <dbReference type="EMBL" id="OWZ18064.1"/>
    </source>
</evidence>
<accession>A0A225WKX2</accession>
<evidence type="ECO:0000313" key="3">
    <source>
        <dbReference type="Proteomes" id="UP000198211"/>
    </source>
</evidence>
<protein>
    <submittedName>
        <fullName evidence="2">Uncharacterized protein</fullName>
    </submittedName>
</protein>
<proteinExistence type="predicted"/>
<reference evidence="3" key="1">
    <citation type="submission" date="2017-03" db="EMBL/GenBank/DDBJ databases">
        <title>Phytopthora megakarya and P. palmivora, two closely related causual agents of cacao black pod achieved similar genome size and gene model numbers by different mechanisms.</title>
        <authorList>
            <person name="Ali S."/>
            <person name="Shao J."/>
            <person name="Larry D.J."/>
            <person name="Kronmiller B."/>
            <person name="Shen D."/>
            <person name="Strem M.D."/>
            <person name="Melnick R.L."/>
            <person name="Guiltinan M.J."/>
            <person name="Tyler B.M."/>
            <person name="Meinhardt L.W."/>
            <person name="Bailey B.A."/>
        </authorList>
    </citation>
    <scope>NUCLEOTIDE SEQUENCE [LARGE SCALE GENOMIC DNA]</scope>
    <source>
        <strain evidence="3">zdho120</strain>
    </source>
</reference>
<keyword evidence="1" id="KW-0812">Transmembrane</keyword>
<dbReference type="Proteomes" id="UP000198211">
    <property type="component" value="Unassembled WGS sequence"/>
</dbReference>
<keyword evidence="1" id="KW-0472">Membrane</keyword>
<feature type="non-terminal residue" evidence="2">
    <location>
        <position position="1"/>
    </location>
</feature>
<keyword evidence="1" id="KW-1133">Transmembrane helix</keyword>
<sequence length="45" mass="4944">MAMSWWSSTATSYHRSVPPSWLSHWLSSFCTTLGLPLTVLSVCGA</sequence>
<keyword evidence="3" id="KW-1185">Reference proteome</keyword>
<dbReference type="AlphaFoldDB" id="A0A225WKX2"/>